<organism evidence="1">
    <name type="scientific">bioreactor metagenome</name>
    <dbReference type="NCBI Taxonomy" id="1076179"/>
    <lineage>
        <taxon>unclassified sequences</taxon>
        <taxon>metagenomes</taxon>
        <taxon>ecological metagenomes</taxon>
    </lineage>
</organism>
<accession>A0A645H4F3</accession>
<name>A0A645H4F3_9ZZZZ</name>
<gene>
    <name evidence="1" type="ORF">SDC9_180382</name>
</gene>
<dbReference type="AlphaFoldDB" id="A0A645H4F3"/>
<sequence>MILRIGRQADDGDRTSVEVAVAGDDRGLPRGDALDCISPFAGGLERGLDGLQPGIDRQRALIAEGGTQALEQ</sequence>
<proteinExistence type="predicted"/>
<comment type="caution">
    <text evidence="1">The sequence shown here is derived from an EMBL/GenBank/DDBJ whole genome shotgun (WGS) entry which is preliminary data.</text>
</comment>
<protein>
    <submittedName>
        <fullName evidence="1">Uncharacterized protein</fullName>
    </submittedName>
</protein>
<evidence type="ECO:0000313" key="1">
    <source>
        <dbReference type="EMBL" id="MPN32899.1"/>
    </source>
</evidence>
<reference evidence="1" key="1">
    <citation type="submission" date="2019-08" db="EMBL/GenBank/DDBJ databases">
        <authorList>
            <person name="Kucharzyk K."/>
            <person name="Murdoch R.W."/>
            <person name="Higgins S."/>
            <person name="Loffler F."/>
        </authorList>
    </citation>
    <scope>NUCLEOTIDE SEQUENCE</scope>
</reference>
<dbReference type="EMBL" id="VSSQ01085158">
    <property type="protein sequence ID" value="MPN32899.1"/>
    <property type="molecule type" value="Genomic_DNA"/>
</dbReference>